<dbReference type="SUPFAM" id="SSF50249">
    <property type="entry name" value="Nucleic acid-binding proteins"/>
    <property type="match status" value="1"/>
</dbReference>
<proteinExistence type="predicted"/>
<evidence type="ECO:0008006" key="3">
    <source>
        <dbReference type="Google" id="ProtNLM"/>
    </source>
</evidence>
<dbReference type="EMBL" id="CM002870">
    <property type="protein sequence ID" value="KFK41802.1"/>
    <property type="molecule type" value="Genomic_DNA"/>
</dbReference>
<sequence length="87" mass="9841">MALVDVVVIPSQANYVTFDDLRLGRSSQQIVGRLLRFWDARNIKKDGQFLGIVLLLLDENSSTIHGFIPAARANDYRDVLHEGLIFQ</sequence>
<dbReference type="AlphaFoldDB" id="A0A087HI50"/>
<evidence type="ECO:0000313" key="1">
    <source>
        <dbReference type="EMBL" id="KFK41802.1"/>
    </source>
</evidence>
<organism evidence="1 2">
    <name type="scientific">Arabis alpina</name>
    <name type="common">Alpine rock-cress</name>
    <dbReference type="NCBI Taxonomy" id="50452"/>
    <lineage>
        <taxon>Eukaryota</taxon>
        <taxon>Viridiplantae</taxon>
        <taxon>Streptophyta</taxon>
        <taxon>Embryophyta</taxon>
        <taxon>Tracheophyta</taxon>
        <taxon>Spermatophyta</taxon>
        <taxon>Magnoliopsida</taxon>
        <taxon>eudicotyledons</taxon>
        <taxon>Gunneridae</taxon>
        <taxon>Pentapetalae</taxon>
        <taxon>rosids</taxon>
        <taxon>malvids</taxon>
        <taxon>Brassicales</taxon>
        <taxon>Brassicaceae</taxon>
        <taxon>Arabideae</taxon>
        <taxon>Arabis</taxon>
    </lineage>
</organism>
<name>A0A087HI50_ARAAL</name>
<evidence type="ECO:0000313" key="2">
    <source>
        <dbReference type="Proteomes" id="UP000029120"/>
    </source>
</evidence>
<reference evidence="2" key="1">
    <citation type="journal article" date="2015" name="Nat. Plants">
        <title>Genome expansion of Arabis alpina linked with retrotransposition and reduced symmetric DNA methylation.</title>
        <authorList>
            <person name="Willing E.M."/>
            <person name="Rawat V."/>
            <person name="Mandakova T."/>
            <person name="Maumus F."/>
            <person name="James G.V."/>
            <person name="Nordstroem K.J."/>
            <person name="Becker C."/>
            <person name="Warthmann N."/>
            <person name="Chica C."/>
            <person name="Szarzynska B."/>
            <person name="Zytnicki M."/>
            <person name="Albani M.C."/>
            <person name="Kiefer C."/>
            <person name="Bergonzi S."/>
            <person name="Castaings L."/>
            <person name="Mateos J.L."/>
            <person name="Berns M.C."/>
            <person name="Bujdoso N."/>
            <person name="Piofczyk T."/>
            <person name="de Lorenzo L."/>
            <person name="Barrero-Sicilia C."/>
            <person name="Mateos I."/>
            <person name="Piednoel M."/>
            <person name="Hagmann J."/>
            <person name="Chen-Min-Tao R."/>
            <person name="Iglesias-Fernandez R."/>
            <person name="Schuster S.C."/>
            <person name="Alonso-Blanco C."/>
            <person name="Roudier F."/>
            <person name="Carbonero P."/>
            <person name="Paz-Ares J."/>
            <person name="Davis S.J."/>
            <person name="Pecinka A."/>
            <person name="Quesneville H."/>
            <person name="Colot V."/>
            <person name="Lysak M.A."/>
            <person name="Weigel D."/>
            <person name="Coupland G."/>
            <person name="Schneeberger K."/>
        </authorList>
    </citation>
    <scope>NUCLEOTIDE SEQUENCE [LARGE SCALE GENOMIC DNA]</scope>
    <source>
        <strain evidence="2">cv. Pajares</strain>
    </source>
</reference>
<accession>A0A087HI50</accession>
<dbReference type="Proteomes" id="UP000029120">
    <property type="component" value="Chromosome 2"/>
</dbReference>
<dbReference type="OrthoDB" id="1110785at2759"/>
<dbReference type="eggNOG" id="KOG0987">
    <property type="taxonomic scope" value="Eukaryota"/>
</dbReference>
<gene>
    <name evidence="1" type="ordered locus">AALP_Aa2g173800</name>
</gene>
<keyword evidence="2" id="KW-1185">Reference proteome</keyword>
<protein>
    <recommendedName>
        <fullName evidence="3">DUF223 domain-containing protein</fullName>
    </recommendedName>
</protein>
<dbReference type="InterPro" id="IPR012340">
    <property type="entry name" value="NA-bd_OB-fold"/>
</dbReference>
<dbReference type="Gene3D" id="2.40.50.140">
    <property type="entry name" value="Nucleic acid-binding proteins"/>
    <property type="match status" value="1"/>
</dbReference>
<dbReference type="OMA" id="NRANHYW"/>
<dbReference type="Gramene" id="KFK41802">
    <property type="protein sequence ID" value="KFK41802"/>
    <property type="gene ID" value="AALP_AA2G173800"/>
</dbReference>
<feature type="non-terminal residue" evidence="1">
    <location>
        <position position="87"/>
    </location>
</feature>